<protein>
    <recommendedName>
        <fullName evidence="1">DUF6534 domain-containing protein</fullName>
    </recommendedName>
</protein>
<dbReference type="InterPro" id="IPR045339">
    <property type="entry name" value="DUF6534"/>
</dbReference>
<dbReference type="EMBL" id="CM032181">
    <property type="protein sequence ID" value="KAG7100194.1"/>
    <property type="molecule type" value="Genomic_DNA"/>
</dbReference>
<accession>A0A9P7V4G9</accession>
<reference evidence="2" key="1">
    <citation type="journal article" date="2021" name="Genome Biol. Evol.">
        <title>The assembled and annotated genome of the fairy-ring fungus Marasmius oreades.</title>
        <authorList>
            <person name="Hiltunen M."/>
            <person name="Ament-Velasquez S.L."/>
            <person name="Johannesson H."/>
        </authorList>
    </citation>
    <scope>NUCLEOTIDE SEQUENCE</scope>
    <source>
        <strain evidence="2">03SP1</strain>
    </source>
</reference>
<name>A0A9P7V4G9_9AGAR</name>
<organism evidence="2 3">
    <name type="scientific">Marasmius oreades</name>
    <name type="common">fairy-ring Marasmius</name>
    <dbReference type="NCBI Taxonomy" id="181124"/>
    <lineage>
        <taxon>Eukaryota</taxon>
        <taxon>Fungi</taxon>
        <taxon>Dikarya</taxon>
        <taxon>Basidiomycota</taxon>
        <taxon>Agaricomycotina</taxon>
        <taxon>Agaricomycetes</taxon>
        <taxon>Agaricomycetidae</taxon>
        <taxon>Agaricales</taxon>
        <taxon>Marasmiineae</taxon>
        <taxon>Marasmiaceae</taxon>
        <taxon>Marasmius</taxon>
    </lineage>
</organism>
<dbReference type="Proteomes" id="UP001049176">
    <property type="component" value="Chromosome 1"/>
</dbReference>
<gene>
    <name evidence="2" type="ORF">E1B28_001971</name>
</gene>
<proteinExistence type="predicted"/>
<dbReference type="GeneID" id="66071047"/>
<dbReference type="OrthoDB" id="3068732at2759"/>
<evidence type="ECO:0000313" key="2">
    <source>
        <dbReference type="EMBL" id="KAG7100194.1"/>
    </source>
</evidence>
<feature type="domain" description="DUF6534" evidence="1">
    <location>
        <begin position="4"/>
        <end position="30"/>
    </location>
</feature>
<dbReference type="Pfam" id="PF20152">
    <property type="entry name" value="DUF6534"/>
    <property type="match status" value="1"/>
</dbReference>
<evidence type="ECO:0000259" key="1">
    <source>
        <dbReference type="Pfam" id="PF20152"/>
    </source>
</evidence>
<dbReference type="KEGG" id="more:E1B28_001971"/>
<sequence length="133" mass="15591">MRFNLIFLGLHFIIGKLYTNSLLASLNTRKELRKMGPRISPWSDMSLPMLSFYDLPAPVPPRNHLLNPQVEVSYTSNNRSSMYKSRTLPLEVNVRQVVERTSEDLVRDDDLMILPRRAPTVLRWQQRRRPSDL</sequence>
<dbReference type="RefSeq" id="XP_043016664.1">
    <property type="nucleotide sequence ID" value="XM_043147950.1"/>
</dbReference>
<comment type="caution">
    <text evidence="2">The sequence shown here is derived from an EMBL/GenBank/DDBJ whole genome shotgun (WGS) entry which is preliminary data.</text>
</comment>
<evidence type="ECO:0000313" key="3">
    <source>
        <dbReference type="Proteomes" id="UP001049176"/>
    </source>
</evidence>
<keyword evidence="3" id="KW-1185">Reference proteome</keyword>
<dbReference type="AlphaFoldDB" id="A0A9P7V4G9"/>